<accession>A0A919XSJ4</accession>
<dbReference type="NCBIfam" id="TIGR01446">
    <property type="entry name" value="DnaD_dom"/>
    <property type="match status" value="1"/>
</dbReference>
<protein>
    <submittedName>
        <fullName evidence="4">DNA replication protein DnaD</fullName>
    </submittedName>
</protein>
<organism evidence="4 5">
    <name type="scientific">Paenibacillus antibioticophila</name>
    <dbReference type="NCBI Taxonomy" id="1274374"/>
    <lineage>
        <taxon>Bacteria</taxon>
        <taxon>Bacillati</taxon>
        <taxon>Bacillota</taxon>
        <taxon>Bacilli</taxon>
        <taxon>Bacillales</taxon>
        <taxon>Paenibacillaceae</taxon>
        <taxon>Paenibacillus</taxon>
    </lineage>
</organism>
<keyword evidence="5" id="KW-1185">Reference proteome</keyword>
<dbReference type="InterPro" id="IPR034829">
    <property type="entry name" value="DnaD-like_sf"/>
</dbReference>
<dbReference type="Proteomes" id="UP000681162">
    <property type="component" value="Unassembled WGS sequence"/>
</dbReference>
<dbReference type="InterPro" id="IPR036388">
    <property type="entry name" value="WH-like_DNA-bd_sf"/>
</dbReference>
<name>A0A919XSJ4_9BACL</name>
<dbReference type="RefSeq" id="WP_212939103.1">
    <property type="nucleotide sequence ID" value="NZ_BORR01000005.1"/>
</dbReference>
<feature type="domain" description="DnaB/C C-terminal" evidence="2">
    <location>
        <begin position="156"/>
        <end position="227"/>
    </location>
</feature>
<dbReference type="InterPro" id="IPR053162">
    <property type="entry name" value="DnaD"/>
</dbReference>
<gene>
    <name evidence="4" type="primary">dnaD</name>
    <name evidence="4" type="ORF">J41TS12_16340</name>
</gene>
<evidence type="ECO:0000259" key="2">
    <source>
        <dbReference type="Pfam" id="PF07261"/>
    </source>
</evidence>
<evidence type="ECO:0000313" key="4">
    <source>
        <dbReference type="EMBL" id="GIO36773.1"/>
    </source>
</evidence>
<dbReference type="InterPro" id="IPR053843">
    <property type="entry name" value="DnaD_N"/>
</dbReference>
<dbReference type="InterPro" id="IPR006343">
    <property type="entry name" value="DnaB/C_C"/>
</dbReference>
<evidence type="ECO:0000259" key="3">
    <source>
        <dbReference type="Pfam" id="PF21984"/>
    </source>
</evidence>
<dbReference type="Gene3D" id="1.10.10.10">
    <property type="entry name" value="Winged helix-like DNA-binding domain superfamily/Winged helix DNA-binding domain"/>
    <property type="match status" value="1"/>
</dbReference>
<dbReference type="Pfam" id="PF07261">
    <property type="entry name" value="DnaB_2"/>
    <property type="match status" value="1"/>
</dbReference>
<dbReference type="Gene3D" id="1.10.10.630">
    <property type="entry name" value="DnaD domain-like"/>
    <property type="match status" value="1"/>
</dbReference>
<feature type="domain" description="DnaD N-terminal" evidence="3">
    <location>
        <begin position="24"/>
        <end position="125"/>
    </location>
</feature>
<dbReference type="Pfam" id="PF21984">
    <property type="entry name" value="DnaD_N"/>
    <property type="match status" value="1"/>
</dbReference>
<comment type="similarity">
    <text evidence="1">Belongs to the DnaB/DnaD family.</text>
</comment>
<proteinExistence type="inferred from homology"/>
<evidence type="ECO:0000313" key="5">
    <source>
        <dbReference type="Proteomes" id="UP000681162"/>
    </source>
</evidence>
<dbReference type="PANTHER" id="PTHR37293">
    <property type="entry name" value="PHAGE REPLICATION PROTEIN-RELATED"/>
    <property type="match status" value="1"/>
</dbReference>
<comment type="caution">
    <text evidence="4">The sequence shown here is derived from an EMBL/GenBank/DDBJ whole genome shotgun (WGS) entry which is preliminary data.</text>
</comment>
<dbReference type="PANTHER" id="PTHR37293:SF6">
    <property type="entry name" value="DNA REPLICATION PROTEIN DNAD"/>
    <property type="match status" value="1"/>
</dbReference>
<evidence type="ECO:0000256" key="1">
    <source>
        <dbReference type="ARBA" id="ARBA00093462"/>
    </source>
</evidence>
<sequence>MMNDAWKAWTKGVSFAMKAGTVSIPYPLLTQYRSLGLGDTEAMLLVQLLAFKQVDQDEFPSMELLEHRMQLQAGEVSKTVRKLLKEGWISIDQFTDEATGRQSESYNLSGMYERLAESMAAEQENSREWRAVSGETPAAESDHRRLEEQERNLFVVFETEFARPLSPMECETISGWIDQDRYPEELIRLALKEAVFAGKVHFRYIDRILLEWNRNRVRTAEDAKAYIQRFRTGGR</sequence>
<reference evidence="4 5" key="1">
    <citation type="submission" date="2021-03" db="EMBL/GenBank/DDBJ databases">
        <title>Antimicrobial resistance genes in bacteria isolated from Japanese honey, and their potential for conferring macrolide and lincosamide resistance in the American foulbrood pathogen Paenibacillus larvae.</title>
        <authorList>
            <person name="Okamoto M."/>
            <person name="Kumagai M."/>
            <person name="Kanamori H."/>
            <person name="Takamatsu D."/>
        </authorList>
    </citation>
    <scope>NUCLEOTIDE SEQUENCE [LARGE SCALE GENOMIC DNA]</scope>
    <source>
        <strain evidence="4 5">J41TS12</strain>
    </source>
</reference>
<dbReference type="EMBL" id="BORR01000005">
    <property type="protein sequence ID" value="GIO36773.1"/>
    <property type="molecule type" value="Genomic_DNA"/>
</dbReference>
<dbReference type="SUPFAM" id="SSF158499">
    <property type="entry name" value="DnaD domain-like"/>
    <property type="match status" value="1"/>
</dbReference>
<dbReference type="AlphaFoldDB" id="A0A919XSJ4"/>